<evidence type="ECO:0000313" key="2">
    <source>
        <dbReference type="Proteomes" id="UP000787156"/>
    </source>
</evidence>
<evidence type="ECO:0000313" key="1">
    <source>
        <dbReference type="EMBL" id="HJF28603.1"/>
    </source>
</evidence>
<accession>A0A9D2UU24</accession>
<reference evidence="1" key="2">
    <citation type="submission" date="2021-09" db="EMBL/GenBank/DDBJ databases">
        <authorList>
            <person name="Gilroy R."/>
        </authorList>
    </citation>
    <scope>NUCLEOTIDE SEQUENCE</scope>
    <source>
        <strain evidence="1">CHK135-1449</strain>
    </source>
</reference>
<dbReference type="Proteomes" id="UP000787156">
    <property type="component" value="Unassembled WGS sequence"/>
</dbReference>
<gene>
    <name evidence="1" type="ORF">K8V79_10245</name>
</gene>
<proteinExistence type="predicted"/>
<dbReference type="AlphaFoldDB" id="A0A9D2UU24"/>
<name>A0A9D2UU24_ACILW</name>
<sequence length="51" mass="5811">MKDPKSKIEMIRHIESLQLSDALIVALEDTRQAESIAEAVQFLQGLSQQWN</sequence>
<organism evidence="1 2">
    <name type="scientific">Acinetobacter lwoffii</name>
    <dbReference type="NCBI Taxonomy" id="28090"/>
    <lineage>
        <taxon>Bacteria</taxon>
        <taxon>Pseudomonadati</taxon>
        <taxon>Pseudomonadota</taxon>
        <taxon>Gammaproteobacteria</taxon>
        <taxon>Moraxellales</taxon>
        <taxon>Moraxellaceae</taxon>
        <taxon>Acinetobacter</taxon>
    </lineage>
</organism>
<comment type="caution">
    <text evidence="1">The sequence shown here is derived from an EMBL/GenBank/DDBJ whole genome shotgun (WGS) entry which is preliminary data.</text>
</comment>
<dbReference type="EMBL" id="DYWX01000110">
    <property type="protein sequence ID" value="HJF28603.1"/>
    <property type="molecule type" value="Genomic_DNA"/>
</dbReference>
<reference evidence="1" key="1">
    <citation type="journal article" date="2021" name="PeerJ">
        <title>Extensive microbial diversity within the chicken gut microbiome revealed by metagenomics and culture.</title>
        <authorList>
            <person name="Gilroy R."/>
            <person name="Ravi A."/>
            <person name="Getino M."/>
            <person name="Pursley I."/>
            <person name="Horton D.L."/>
            <person name="Alikhan N.F."/>
            <person name="Baker D."/>
            <person name="Gharbi K."/>
            <person name="Hall N."/>
            <person name="Watson M."/>
            <person name="Adriaenssens E.M."/>
            <person name="Foster-Nyarko E."/>
            <person name="Jarju S."/>
            <person name="Secka A."/>
            <person name="Antonio M."/>
            <person name="Oren A."/>
            <person name="Chaudhuri R.R."/>
            <person name="La Ragione R."/>
            <person name="Hildebrand F."/>
            <person name="Pallen M.J."/>
        </authorList>
    </citation>
    <scope>NUCLEOTIDE SEQUENCE</scope>
    <source>
        <strain evidence="1">CHK135-1449</strain>
    </source>
</reference>
<protein>
    <submittedName>
        <fullName evidence="1">Uncharacterized protein</fullName>
    </submittedName>
</protein>